<dbReference type="AlphaFoldDB" id="A0AAU9UXJ8"/>
<dbReference type="EMBL" id="CAKOGL010000025">
    <property type="protein sequence ID" value="CAH2102675.1"/>
    <property type="molecule type" value="Genomic_DNA"/>
</dbReference>
<organism evidence="1 2">
    <name type="scientific">Euphydryas editha</name>
    <name type="common">Edith's checkerspot</name>
    <dbReference type="NCBI Taxonomy" id="104508"/>
    <lineage>
        <taxon>Eukaryota</taxon>
        <taxon>Metazoa</taxon>
        <taxon>Ecdysozoa</taxon>
        <taxon>Arthropoda</taxon>
        <taxon>Hexapoda</taxon>
        <taxon>Insecta</taxon>
        <taxon>Pterygota</taxon>
        <taxon>Neoptera</taxon>
        <taxon>Endopterygota</taxon>
        <taxon>Lepidoptera</taxon>
        <taxon>Glossata</taxon>
        <taxon>Ditrysia</taxon>
        <taxon>Papilionoidea</taxon>
        <taxon>Nymphalidae</taxon>
        <taxon>Nymphalinae</taxon>
        <taxon>Euphydryas</taxon>
    </lineage>
</organism>
<gene>
    <name evidence="1" type="ORF">EEDITHA_LOCUS17271</name>
</gene>
<sequence length="170" mass="19218">MVITRKDKFDTPHLSTGGVGVCIIQEIKLLGVVLSHKLTFNVHVTSVCKKAITFYHQLSAKTAVRLRVRWVRLFSSGMEPPKPKTSNLVCHFFAPSTRLSSWLCAMQHERAKNTAQVESEYAPIPCRHWKHYETLTLSTCKGGRANTTTGVQFYSKTVGCRNSRICYDNE</sequence>
<keyword evidence="2" id="KW-1185">Reference proteome</keyword>
<reference evidence="1" key="1">
    <citation type="submission" date="2022-03" db="EMBL/GenBank/DDBJ databases">
        <authorList>
            <person name="Tunstrom K."/>
        </authorList>
    </citation>
    <scope>NUCLEOTIDE SEQUENCE</scope>
</reference>
<protein>
    <submittedName>
        <fullName evidence="1">Uncharacterized protein</fullName>
    </submittedName>
</protein>
<dbReference type="Proteomes" id="UP001153954">
    <property type="component" value="Unassembled WGS sequence"/>
</dbReference>
<name>A0AAU9UXJ8_EUPED</name>
<accession>A0AAU9UXJ8</accession>
<evidence type="ECO:0000313" key="2">
    <source>
        <dbReference type="Proteomes" id="UP001153954"/>
    </source>
</evidence>
<comment type="caution">
    <text evidence="1">The sequence shown here is derived from an EMBL/GenBank/DDBJ whole genome shotgun (WGS) entry which is preliminary data.</text>
</comment>
<evidence type="ECO:0000313" key="1">
    <source>
        <dbReference type="EMBL" id="CAH2102675.1"/>
    </source>
</evidence>
<proteinExistence type="predicted"/>